<evidence type="ECO:0000313" key="2">
    <source>
        <dbReference type="EMBL" id="KAG2554572.1"/>
    </source>
</evidence>
<proteinExistence type="predicted"/>
<keyword evidence="3" id="KW-1185">Reference proteome</keyword>
<dbReference type="InterPro" id="IPR025476">
    <property type="entry name" value="Helitron_helicase-like"/>
</dbReference>
<accession>A0A8T0P2Y6</accession>
<dbReference type="Pfam" id="PF14214">
    <property type="entry name" value="Helitron_like_N"/>
    <property type="match status" value="1"/>
</dbReference>
<name>A0A8T0P2Y6_PANVG</name>
<reference evidence="2" key="1">
    <citation type="submission" date="2020-05" db="EMBL/GenBank/DDBJ databases">
        <title>WGS assembly of Panicum virgatum.</title>
        <authorList>
            <person name="Lovell J.T."/>
            <person name="Jenkins J."/>
            <person name="Shu S."/>
            <person name="Juenger T.E."/>
            <person name="Schmutz J."/>
        </authorList>
    </citation>
    <scope>NUCLEOTIDE SEQUENCE</scope>
    <source>
        <strain evidence="2">AP13</strain>
    </source>
</reference>
<sequence length="433" mass="50791">MVSYTQEYIQHLKESYDKRSYLGEPNYQCKYCGAIFWYNERNQTESRLRKQVTYTNCCKNGKIKMPPYKEPPEFLSRLINDRNSTESKHFLQRIRQYNSLFAFTSMGANIVKDINKGEGPYIFCINGQIHHRIGSLIPKQGQAPQYAELYIFDTKNEIENRIKALHKEDPQETDIDPHIVHELKNMLDKCNPLVKIFRHARDLLEEHNGTDISIHILGAEKGDPIQYEMPHTKDLAMLIVGELNLEKYKRDIIVSTRNKGLQHITIFHPAYMALQYPLLFPYGERGFQLGIPYHEDENNKKKRNTITMHEYYKYHMHYRPNQPNPFLCYGRLSKQAIVDARAMEDEDRLAYIARNQDKLRVEYLQGVFDAIEKGLTESNQVGKKTLLPSSHTGCKQYAIQNYHDSIAICRVYGPPDLFITFTRNPKWQEIVNT</sequence>
<dbReference type="Proteomes" id="UP000823388">
    <property type="component" value="Chromosome 9K"/>
</dbReference>
<dbReference type="PANTHER" id="PTHR45786:SF74">
    <property type="entry name" value="ATP-DEPENDENT DNA HELICASE"/>
    <property type="match status" value="1"/>
</dbReference>
<protein>
    <recommendedName>
        <fullName evidence="1">Helitron helicase-like domain-containing protein</fullName>
    </recommendedName>
</protein>
<gene>
    <name evidence="2" type="ORF">PVAP13_9KG601701</name>
</gene>
<dbReference type="PANTHER" id="PTHR45786">
    <property type="entry name" value="DNA BINDING PROTEIN-LIKE"/>
    <property type="match status" value="1"/>
</dbReference>
<dbReference type="AlphaFoldDB" id="A0A8T0P2Y6"/>
<comment type="caution">
    <text evidence="2">The sequence shown here is derived from an EMBL/GenBank/DDBJ whole genome shotgun (WGS) entry which is preliminary data.</text>
</comment>
<evidence type="ECO:0000313" key="3">
    <source>
        <dbReference type="Proteomes" id="UP000823388"/>
    </source>
</evidence>
<evidence type="ECO:0000259" key="1">
    <source>
        <dbReference type="Pfam" id="PF14214"/>
    </source>
</evidence>
<organism evidence="2 3">
    <name type="scientific">Panicum virgatum</name>
    <name type="common">Blackwell switchgrass</name>
    <dbReference type="NCBI Taxonomy" id="38727"/>
    <lineage>
        <taxon>Eukaryota</taxon>
        <taxon>Viridiplantae</taxon>
        <taxon>Streptophyta</taxon>
        <taxon>Embryophyta</taxon>
        <taxon>Tracheophyta</taxon>
        <taxon>Spermatophyta</taxon>
        <taxon>Magnoliopsida</taxon>
        <taxon>Liliopsida</taxon>
        <taxon>Poales</taxon>
        <taxon>Poaceae</taxon>
        <taxon>PACMAD clade</taxon>
        <taxon>Panicoideae</taxon>
        <taxon>Panicodae</taxon>
        <taxon>Paniceae</taxon>
        <taxon>Panicinae</taxon>
        <taxon>Panicum</taxon>
        <taxon>Panicum sect. Hiantes</taxon>
    </lineage>
</organism>
<dbReference type="EMBL" id="CM029053">
    <property type="protein sequence ID" value="KAG2554572.1"/>
    <property type="molecule type" value="Genomic_DNA"/>
</dbReference>
<feature type="domain" description="Helitron helicase-like" evidence="1">
    <location>
        <begin position="311"/>
        <end position="431"/>
    </location>
</feature>